<dbReference type="AlphaFoldDB" id="A0AAW2WTS7"/>
<protein>
    <recommendedName>
        <fullName evidence="2">Retrotransposon gag domain-containing protein</fullName>
    </recommendedName>
</protein>
<reference evidence="1" key="2">
    <citation type="journal article" date="2024" name="Plant">
        <title>Genomic evolution and insights into agronomic trait innovations of Sesamum species.</title>
        <authorList>
            <person name="Miao H."/>
            <person name="Wang L."/>
            <person name="Qu L."/>
            <person name="Liu H."/>
            <person name="Sun Y."/>
            <person name="Le M."/>
            <person name="Wang Q."/>
            <person name="Wei S."/>
            <person name="Zheng Y."/>
            <person name="Lin W."/>
            <person name="Duan Y."/>
            <person name="Cao H."/>
            <person name="Xiong S."/>
            <person name="Wang X."/>
            <person name="Wei L."/>
            <person name="Li C."/>
            <person name="Ma Q."/>
            <person name="Ju M."/>
            <person name="Zhao R."/>
            <person name="Li G."/>
            <person name="Mu C."/>
            <person name="Tian Q."/>
            <person name="Mei H."/>
            <person name="Zhang T."/>
            <person name="Gao T."/>
            <person name="Zhang H."/>
        </authorList>
    </citation>
    <scope>NUCLEOTIDE SEQUENCE</scope>
    <source>
        <strain evidence="1">KEN1</strain>
    </source>
</reference>
<proteinExistence type="predicted"/>
<name>A0AAW2WTS7_9LAMI</name>
<organism evidence="1">
    <name type="scientific">Sesamum latifolium</name>
    <dbReference type="NCBI Taxonomy" id="2727402"/>
    <lineage>
        <taxon>Eukaryota</taxon>
        <taxon>Viridiplantae</taxon>
        <taxon>Streptophyta</taxon>
        <taxon>Embryophyta</taxon>
        <taxon>Tracheophyta</taxon>
        <taxon>Spermatophyta</taxon>
        <taxon>Magnoliopsida</taxon>
        <taxon>eudicotyledons</taxon>
        <taxon>Gunneridae</taxon>
        <taxon>Pentapetalae</taxon>
        <taxon>asterids</taxon>
        <taxon>lamiids</taxon>
        <taxon>Lamiales</taxon>
        <taxon>Pedaliaceae</taxon>
        <taxon>Sesamum</taxon>
    </lineage>
</organism>
<sequence length="229" mass="26072">MADGTRLKEIQEAQKKTDILFMDERARRQASEDEIHGRLDQQYNRNKSILGEGLTTSVEKGSSSKAVSITPTDKITAILPGKDTTTTKTLEPTVLSTKWSFLILMDELVINVLGRFEDLDSERVMTDFNKLHHETTVSAYLERFEELKDQMLIFNKNLEEEFFMLKFINGLKLEVKSFVSTCNPTSLNQVVILARKQEHTVSAILRKALQPSKNTQTKPLINHITETPS</sequence>
<evidence type="ECO:0008006" key="2">
    <source>
        <dbReference type="Google" id="ProtNLM"/>
    </source>
</evidence>
<accession>A0AAW2WTS7</accession>
<reference evidence="1" key="1">
    <citation type="submission" date="2020-06" db="EMBL/GenBank/DDBJ databases">
        <authorList>
            <person name="Li T."/>
            <person name="Hu X."/>
            <person name="Zhang T."/>
            <person name="Song X."/>
            <person name="Zhang H."/>
            <person name="Dai N."/>
            <person name="Sheng W."/>
            <person name="Hou X."/>
            <person name="Wei L."/>
        </authorList>
    </citation>
    <scope>NUCLEOTIDE SEQUENCE</scope>
    <source>
        <strain evidence="1">KEN1</strain>
        <tissue evidence="1">Leaf</tissue>
    </source>
</reference>
<gene>
    <name evidence="1" type="ORF">Slati_2203000</name>
</gene>
<evidence type="ECO:0000313" key="1">
    <source>
        <dbReference type="EMBL" id="KAL0444803.1"/>
    </source>
</evidence>
<dbReference type="EMBL" id="JACGWN010000007">
    <property type="protein sequence ID" value="KAL0444803.1"/>
    <property type="molecule type" value="Genomic_DNA"/>
</dbReference>
<comment type="caution">
    <text evidence="1">The sequence shown here is derived from an EMBL/GenBank/DDBJ whole genome shotgun (WGS) entry which is preliminary data.</text>
</comment>